<accession>A0A118JSD5</accession>
<reference evidence="3 4" key="1">
    <citation type="journal article" date="2016" name="Sci. Rep.">
        <title>The genome sequence of the outbreeding globe artichoke constructed de novo incorporating a phase-aware low-pass sequencing strategy of F1 progeny.</title>
        <authorList>
            <person name="Scaglione D."/>
            <person name="Reyes-Chin-Wo S."/>
            <person name="Acquadro A."/>
            <person name="Froenicke L."/>
            <person name="Portis E."/>
            <person name="Beitel C."/>
            <person name="Tirone M."/>
            <person name="Mauro R."/>
            <person name="Lo Monaco A."/>
            <person name="Mauromicale G."/>
            <person name="Faccioli P."/>
            <person name="Cattivelli L."/>
            <person name="Rieseberg L."/>
            <person name="Michelmore R."/>
            <person name="Lanteri S."/>
        </authorList>
    </citation>
    <scope>NUCLEOTIDE SEQUENCE [LARGE SCALE GENOMIC DNA]</scope>
    <source>
        <strain evidence="3">2C</strain>
    </source>
</reference>
<dbReference type="GO" id="GO:0008270">
    <property type="term" value="F:zinc ion binding"/>
    <property type="evidence" value="ECO:0007669"/>
    <property type="project" value="UniProtKB-KW"/>
</dbReference>
<keyword evidence="1" id="KW-0862">Zinc</keyword>
<dbReference type="Pfam" id="PF04434">
    <property type="entry name" value="SWIM"/>
    <property type="match status" value="1"/>
</dbReference>
<feature type="domain" description="SWIM-type" evidence="2">
    <location>
        <begin position="52"/>
        <end position="88"/>
    </location>
</feature>
<keyword evidence="4" id="KW-1185">Reference proteome</keyword>
<dbReference type="PANTHER" id="PTHR47718:SF12">
    <property type="entry name" value="PROTEIN FAR1-RELATED SEQUENCE"/>
    <property type="match status" value="1"/>
</dbReference>
<dbReference type="PANTHER" id="PTHR47718">
    <property type="entry name" value="OS01G0519700 PROTEIN"/>
    <property type="match status" value="1"/>
</dbReference>
<dbReference type="PROSITE" id="PS50966">
    <property type="entry name" value="ZF_SWIM"/>
    <property type="match status" value="1"/>
</dbReference>
<evidence type="ECO:0000313" key="4">
    <source>
        <dbReference type="Proteomes" id="UP000243975"/>
    </source>
</evidence>
<keyword evidence="1" id="KW-0863">Zinc-finger</keyword>
<keyword evidence="1" id="KW-0479">Metal-binding</keyword>
<organism evidence="3 4">
    <name type="scientific">Cynara cardunculus var. scolymus</name>
    <name type="common">Globe artichoke</name>
    <name type="synonym">Cynara scolymus</name>
    <dbReference type="NCBI Taxonomy" id="59895"/>
    <lineage>
        <taxon>Eukaryota</taxon>
        <taxon>Viridiplantae</taxon>
        <taxon>Streptophyta</taxon>
        <taxon>Embryophyta</taxon>
        <taxon>Tracheophyta</taxon>
        <taxon>Spermatophyta</taxon>
        <taxon>Magnoliopsida</taxon>
        <taxon>eudicotyledons</taxon>
        <taxon>Gunneridae</taxon>
        <taxon>Pentapetalae</taxon>
        <taxon>asterids</taxon>
        <taxon>campanulids</taxon>
        <taxon>Asterales</taxon>
        <taxon>Asteraceae</taxon>
        <taxon>Carduoideae</taxon>
        <taxon>Cardueae</taxon>
        <taxon>Carduinae</taxon>
        <taxon>Cynara</taxon>
    </lineage>
</organism>
<dbReference type="InterPro" id="IPR007527">
    <property type="entry name" value="Znf_SWIM"/>
</dbReference>
<evidence type="ECO:0000313" key="3">
    <source>
        <dbReference type="EMBL" id="KVH87882.1"/>
    </source>
</evidence>
<name>A0A118JSD5_CYNCS</name>
<dbReference type="Gramene" id="KVH87882">
    <property type="protein sequence ID" value="KVH87882"/>
    <property type="gene ID" value="Ccrd_024804"/>
</dbReference>
<dbReference type="AlphaFoldDB" id="A0A118JSD5"/>
<gene>
    <name evidence="3" type="ORF">Ccrd_024804</name>
</gene>
<sequence length="214" mass="24809">MNTTTLTFKTNTLIEYHAAKVYTRVIFFKVQKEIFKGYRCCSQWQVNSEMGFTVAQSHSDDSIYCDCRHFKYYGTLCRHVFTVLFNLDFDEIPQQYILRRWMRGHSCDEEKLTAFLDNIRSWKSNLLSGVSEKLDFTNKDDVLQSLVGVPRPEKIDILPPQGIRNKGCGTSKRLIGAGERAMTKSKRPKRLCRGCKELVHHDIRNCPVRKASSN</sequence>
<dbReference type="STRING" id="59895.A0A118JSD5"/>
<proteinExistence type="predicted"/>
<protein>
    <recommendedName>
        <fullName evidence="2">SWIM-type domain-containing protein</fullName>
    </recommendedName>
</protein>
<comment type="caution">
    <text evidence="3">The sequence shown here is derived from an EMBL/GenBank/DDBJ whole genome shotgun (WGS) entry which is preliminary data.</text>
</comment>
<evidence type="ECO:0000259" key="2">
    <source>
        <dbReference type="PROSITE" id="PS50966"/>
    </source>
</evidence>
<evidence type="ECO:0000256" key="1">
    <source>
        <dbReference type="PROSITE-ProRule" id="PRU00325"/>
    </source>
</evidence>
<dbReference type="EMBL" id="LEKV01005743">
    <property type="protein sequence ID" value="KVH87882.1"/>
    <property type="molecule type" value="Genomic_DNA"/>
</dbReference>
<dbReference type="Proteomes" id="UP000243975">
    <property type="component" value="Unassembled WGS sequence"/>
</dbReference>